<proteinExistence type="predicted"/>
<gene>
    <name evidence="1" type="ORF">HYPSUDRAFT_67634</name>
</gene>
<dbReference type="Proteomes" id="UP000054270">
    <property type="component" value="Unassembled WGS sequence"/>
</dbReference>
<organism evidence="1 2">
    <name type="scientific">Hypholoma sublateritium (strain FD-334 SS-4)</name>
    <dbReference type="NCBI Taxonomy" id="945553"/>
    <lineage>
        <taxon>Eukaryota</taxon>
        <taxon>Fungi</taxon>
        <taxon>Dikarya</taxon>
        <taxon>Basidiomycota</taxon>
        <taxon>Agaricomycotina</taxon>
        <taxon>Agaricomycetes</taxon>
        <taxon>Agaricomycetidae</taxon>
        <taxon>Agaricales</taxon>
        <taxon>Agaricineae</taxon>
        <taxon>Strophariaceae</taxon>
        <taxon>Hypholoma</taxon>
    </lineage>
</organism>
<evidence type="ECO:0000313" key="2">
    <source>
        <dbReference type="Proteomes" id="UP000054270"/>
    </source>
</evidence>
<name>A0A0D2L4J4_HYPSF</name>
<dbReference type="AlphaFoldDB" id="A0A0D2L4J4"/>
<evidence type="ECO:0000313" key="1">
    <source>
        <dbReference type="EMBL" id="KJA21712.1"/>
    </source>
</evidence>
<accession>A0A0D2L4J4</accession>
<sequence length="157" mass="17574">MAERNNPNLPVHNLLLNDDGSLKKAVRAVKIHTALRKARTCFIGEDTPPESKTLIISSWGTHERCSVSRNPGVKITDVVDLRAAIGRRLSEKKIVKTSAKIKHEFDQISEVAPAKGRSTSIRRATLKYERRVRRKTAGARVRFANKPASHYAYYGGK</sequence>
<keyword evidence="2" id="KW-1185">Reference proteome</keyword>
<dbReference type="EMBL" id="KN817556">
    <property type="protein sequence ID" value="KJA21712.1"/>
    <property type="molecule type" value="Genomic_DNA"/>
</dbReference>
<protein>
    <submittedName>
        <fullName evidence="1">Uncharacterized protein</fullName>
    </submittedName>
</protein>
<reference evidence="2" key="1">
    <citation type="submission" date="2014-04" db="EMBL/GenBank/DDBJ databases">
        <title>Evolutionary Origins and Diversification of the Mycorrhizal Mutualists.</title>
        <authorList>
            <consortium name="DOE Joint Genome Institute"/>
            <consortium name="Mycorrhizal Genomics Consortium"/>
            <person name="Kohler A."/>
            <person name="Kuo A."/>
            <person name="Nagy L.G."/>
            <person name="Floudas D."/>
            <person name="Copeland A."/>
            <person name="Barry K.W."/>
            <person name="Cichocki N."/>
            <person name="Veneault-Fourrey C."/>
            <person name="LaButti K."/>
            <person name="Lindquist E.A."/>
            <person name="Lipzen A."/>
            <person name="Lundell T."/>
            <person name="Morin E."/>
            <person name="Murat C."/>
            <person name="Riley R."/>
            <person name="Ohm R."/>
            <person name="Sun H."/>
            <person name="Tunlid A."/>
            <person name="Henrissat B."/>
            <person name="Grigoriev I.V."/>
            <person name="Hibbett D.S."/>
            <person name="Martin F."/>
        </authorList>
    </citation>
    <scope>NUCLEOTIDE SEQUENCE [LARGE SCALE GENOMIC DNA]</scope>
    <source>
        <strain evidence="2">FD-334 SS-4</strain>
    </source>
</reference>